<comment type="similarity">
    <text evidence="2">Belongs to the transcriptional coactivator PC4 family.</text>
</comment>
<keyword evidence="6" id="KW-0539">Nucleus</keyword>
<keyword evidence="4" id="KW-0238">DNA-binding</keyword>
<dbReference type="Pfam" id="PF02229">
    <property type="entry name" value="PC4"/>
    <property type="match status" value="1"/>
</dbReference>
<dbReference type="SUPFAM" id="SSF54447">
    <property type="entry name" value="ssDNA-binding transcriptional regulator domain"/>
    <property type="match status" value="1"/>
</dbReference>
<dbReference type="GO" id="GO:0003677">
    <property type="term" value="F:DNA binding"/>
    <property type="evidence" value="ECO:0007669"/>
    <property type="project" value="UniProtKB-KW"/>
</dbReference>
<dbReference type="PANTHER" id="PTHR13215">
    <property type="entry name" value="RNA POLYMERASE II TRANSCRIPTIONAL COACTIVATOR"/>
    <property type="match status" value="1"/>
</dbReference>
<evidence type="ECO:0000256" key="1">
    <source>
        <dbReference type="ARBA" id="ARBA00004123"/>
    </source>
</evidence>
<dbReference type="GO" id="GO:0060261">
    <property type="term" value="P:positive regulation of transcription initiation by RNA polymerase II"/>
    <property type="evidence" value="ECO:0007669"/>
    <property type="project" value="InterPro"/>
</dbReference>
<reference evidence="9" key="1">
    <citation type="journal article" date="2017" name="Aquat. Toxicol.">
        <title>Spliced leader-based analyses reveal the effects of polycyclic aromatic hydrocarbons on gene expression in the copepod Pseudodiaptomus poplesia.</title>
        <authorList>
            <person name="Zhuang Y."/>
            <person name="Yang F."/>
            <person name="Xu D."/>
            <person name="Chen H."/>
            <person name="Zhang H."/>
            <person name="Liu G."/>
        </authorList>
    </citation>
    <scope>NUCLEOTIDE SEQUENCE</scope>
</reference>
<feature type="region of interest" description="Disordered" evidence="7">
    <location>
        <begin position="1"/>
        <end position="49"/>
    </location>
</feature>
<protein>
    <submittedName>
        <fullName evidence="9">Activated RNA polymerase II transcriptional coactivator p15</fullName>
    </submittedName>
</protein>
<evidence type="ECO:0000256" key="2">
    <source>
        <dbReference type="ARBA" id="ARBA00009001"/>
    </source>
</evidence>
<dbReference type="InterPro" id="IPR009044">
    <property type="entry name" value="ssDNA-bd_transcriptional_reg"/>
</dbReference>
<evidence type="ECO:0000256" key="7">
    <source>
        <dbReference type="SAM" id="MobiDB-lite"/>
    </source>
</evidence>
<evidence type="ECO:0000256" key="5">
    <source>
        <dbReference type="ARBA" id="ARBA00023163"/>
    </source>
</evidence>
<keyword evidence="3" id="KW-0805">Transcription regulation</keyword>
<dbReference type="GO" id="GO:0003713">
    <property type="term" value="F:transcription coactivator activity"/>
    <property type="evidence" value="ECO:0007669"/>
    <property type="project" value="InterPro"/>
</dbReference>
<dbReference type="InterPro" id="IPR045125">
    <property type="entry name" value="Sub1/Tcp4-like"/>
</dbReference>
<evidence type="ECO:0000256" key="4">
    <source>
        <dbReference type="ARBA" id="ARBA00023125"/>
    </source>
</evidence>
<dbReference type="InterPro" id="IPR003173">
    <property type="entry name" value="PC4_C"/>
</dbReference>
<feature type="compositionally biased region" description="Low complexity" evidence="7">
    <location>
        <begin position="29"/>
        <end position="39"/>
    </location>
</feature>
<evidence type="ECO:0000259" key="8">
    <source>
        <dbReference type="Pfam" id="PF02229"/>
    </source>
</evidence>
<keyword evidence="5" id="KW-0804">Transcription</keyword>
<dbReference type="Gene3D" id="2.30.31.10">
    <property type="entry name" value="Transcriptional Coactivator Pc4, Chain A"/>
    <property type="match status" value="1"/>
</dbReference>
<proteinExistence type="evidence at transcript level"/>
<dbReference type="AlphaFoldDB" id="A0A1S6GLE6"/>
<dbReference type="EMBL" id="KY314251">
    <property type="protein sequence ID" value="AQS22685.1"/>
    <property type="molecule type" value="mRNA"/>
</dbReference>
<evidence type="ECO:0000313" key="9">
    <source>
        <dbReference type="EMBL" id="AQS22685.1"/>
    </source>
</evidence>
<dbReference type="GO" id="GO:0005634">
    <property type="term" value="C:nucleus"/>
    <property type="evidence" value="ECO:0007669"/>
    <property type="project" value="UniProtKB-SubCell"/>
</dbReference>
<evidence type="ECO:0000256" key="3">
    <source>
        <dbReference type="ARBA" id="ARBA00023015"/>
    </source>
</evidence>
<evidence type="ECO:0000256" key="6">
    <source>
        <dbReference type="ARBA" id="ARBA00023242"/>
    </source>
</evidence>
<name>A0A1S6GLE6_9MAXI</name>
<feature type="compositionally biased region" description="Basic and acidic residues" evidence="7">
    <location>
        <begin position="40"/>
        <end position="49"/>
    </location>
</feature>
<organism evidence="9">
    <name type="scientific">Pseudodiaptomus poplesia</name>
    <dbReference type="NCBI Taxonomy" id="213370"/>
    <lineage>
        <taxon>Eukaryota</taxon>
        <taxon>Metazoa</taxon>
        <taxon>Ecdysozoa</taxon>
        <taxon>Arthropoda</taxon>
        <taxon>Crustacea</taxon>
        <taxon>Multicrustacea</taxon>
        <taxon>Hexanauplia</taxon>
        <taxon>Copepoda</taxon>
        <taxon>Calanoida</taxon>
        <taxon>Pseudodiaptomidae</taxon>
        <taxon>Pseudodiaptomus</taxon>
    </lineage>
</organism>
<accession>A0A1S6GLE6</accession>
<sequence>MPKDKKRAPSSDSDSSGPDDRVPVKKSKPTASAPKPSASRRGDEEPSWHLGKERYVKVREFKGKTYIDIREYYTDKNTMDLKPGKKGISLSCEQYQKLKSIIDDIDHALP</sequence>
<feature type="domain" description="Transcriptional coactivator p15 (PC4) C-terminal" evidence="8">
    <location>
        <begin position="48"/>
        <end position="101"/>
    </location>
</feature>
<comment type="subcellular location">
    <subcellularLocation>
        <location evidence="1">Nucleus</location>
    </subcellularLocation>
</comment>